<sequence length="1080" mass="119477">MVKHVCKAIRILLILCCLLFPATRMIAQGTTDGARVTITGKHIPLTNVFKSIARQTGYYFVFDNAIIDGSEKISLNYKNAAWEEVLTYVLQNRNISWLKQGKRIYLQVAETNRKNELNNTVETMVTIRGHITDISNQPVPGATILVKGTSRGVTTGANGEFVLAGISPGAMLRISSLGYRPIDTLLSNEPLHEIKLGDAVNTLDATVVIGYGSSSRRRLTGAVSRMTAEQLASQPIANVLSALQGQIPGVQVASTNGLPGAQVKLFIRGRNSIAAGNDPLFIIDGVPFDITPLNNTEDLFGAAGRISPFTSINPADIASIDVLKDADATAIYGSRGANGVVLITTKKGKAGPLTTDLNVRTGIGVTAGHMDMLQIGDYLRIRREAFANDGVQPTAANAPDLKIWDTTQHTNWFKQLMGGTAPVTNAQLSLSGGSNYNTFLLSGNYYREGTVLPADLGYNRGGFHLSYQHHHPEHRLETGFTASFMADNNKSIANDIFAFYNLPPNYPLFDSSGHLYWGSSFDNPLAYLQQQSNSKTNNLLSNLVLRYRLLPGLMLKTSLGLADIRMKQFFSFPQSAQHPNNAPTSFIRSADNKRQSFIVEPQADYNMRIAKGNLHALIGGTWQQTTRNGTLSIGQGYPDEAAMHSLEGADTIIHRPDTYALYRYISFFSRFTYDWKRKYLLNVSYRRDGSSRFGPGRQFGDFGAVGLGWVFTEEPFVKRLSWLSFGKLRASGGFTGNDQITDYQYMRNYGSNGNYIGDNTLAPLRIADDKYSWEANKKMEAAIELGFLNDKLFFSAAKYCNRSSNQLVGYQLPGVTGFTSYQANLPAVVENTGWELELRTNNFNGKDFSWTTAANISFFSNTLKRFQSLAVSSYANAFVIGQSLNIKRGYHFMGIDPQTGNPRFEDVNHDGKLSTLNDFVTIANLDPHYYGGVQNDLRYKNFSLGFFWQFVKQEGALPAIRPGEFANQLTESLDRWRQPGDHTNIPRATATVGSEAYDLSSKLATSNTIYQDASYLRLKNVAISYNMPEPVLKRLRLQLCRVYLQGQNLLTITGYKGADPETQIFMPVLRVITSGVQLTL</sequence>
<dbReference type="InterPro" id="IPR008969">
    <property type="entry name" value="CarboxyPept-like_regulatory"/>
</dbReference>
<accession>A0A5C6LTT3</accession>
<dbReference type="SUPFAM" id="SSF49464">
    <property type="entry name" value="Carboxypeptidase regulatory domain-like"/>
    <property type="match status" value="1"/>
</dbReference>
<dbReference type="Pfam" id="PF07660">
    <property type="entry name" value="STN"/>
    <property type="match status" value="1"/>
</dbReference>
<dbReference type="Gene3D" id="2.170.130.10">
    <property type="entry name" value="TonB-dependent receptor, plug domain"/>
    <property type="match status" value="1"/>
</dbReference>
<protein>
    <submittedName>
        <fullName evidence="10">SusC/RagA family TonB-linked outer membrane protein</fullName>
    </submittedName>
</protein>
<feature type="domain" description="Secretin/TonB short N-terminal" evidence="9">
    <location>
        <begin position="58"/>
        <end position="109"/>
    </location>
</feature>
<dbReference type="Proteomes" id="UP000318815">
    <property type="component" value="Unassembled WGS sequence"/>
</dbReference>
<comment type="subcellular location">
    <subcellularLocation>
        <location evidence="1 7">Cell outer membrane</location>
        <topology evidence="1 7">Multi-pass membrane protein</topology>
    </subcellularLocation>
</comment>
<dbReference type="InterPro" id="IPR037066">
    <property type="entry name" value="Plug_dom_sf"/>
</dbReference>
<name>A0A5C6LTT3_9BACT</name>
<dbReference type="NCBIfam" id="TIGR04056">
    <property type="entry name" value="OMP_RagA_SusC"/>
    <property type="match status" value="1"/>
</dbReference>
<reference evidence="10 11" key="1">
    <citation type="submission" date="2019-08" db="EMBL/GenBank/DDBJ databases">
        <title>Whole genome sequencing of chitin degrading bacteria Chitinophaga pinensis YS16.</title>
        <authorList>
            <person name="Singh R.P."/>
            <person name="Manchanda G."/>
            <person name="Maurya I.K."/>
            <person name="Joshi N.K."/>
            <person name="Srivastava A.K."/>
        </authorList>
    </citation>
    <scope>NUCLEOTIDE SEQUENCE [LARGE SCALE GENOMIC DNA]</scope>
    <source>
        <strain evidence="10 11">YS-16</strain>
    </source>
</reference>
<dbReference type="NCBIfam" id="TIGR04057">
    <property type="entry name" value="SusC_RagA_signa"/>
    <property type="match status" value="1"/>
</dbReference>
<keyword evidence="3 7" id="KW-1134">Transmembrane beta strand</keyword>
<dbReference type="InterPro" id="IPR012910">
    <property type="entry name" value="Plug_dom"/>
</dbReference>
<dbReference type="InterPro" id="IPR023997">
    <property type="entry name" value="TonB-dep_OMP_SusC/RagA_CS"/>
</dbReference>
<evidence type="ECO:0000256" key="2">
    <source>
        <dbReference type="ARBA" id="ARBA00022448"/>
    </source>
</evidence>
<dbReference type="SUPFAM" id="SSF56935">
    <property type="entry name" value="Porins"/>
    <property type="match status" value="1"/>
</dbReference>
<dbReference type="PROSITE" id="PS52016">
    <property type="entry name" value="TONB_DEPENDENT_REC_3"/>
    <property type="match status" value="1"/>
</dbReference>
<keyword evidence="6 7" id="KW-0998">Cell outer membrane</keyword>
<dbReference type="InterPro" id="IPR023996">
    <property type="entry name" value="TonB-dep_OMP_SusC/RagA"/>
</dbReference>
<evidence type="ECO:0000313" key="11">
    <source>
        <dbReference type="Proteomes" id="UP000318815"/>
    </source>
</evidence>
<gene>
    <name evidence="10" type="ORF">FEF09_18140</name>
</gene>
<dbReference type="InterPro" id="IPR036942">
    <property type="entry name" value="Beta-barrel_TonB_sf"/>
</dbReference>
<evidence type="ECO:0000313" key="10">
    <source>
        <dbReference type="EMBL" id="TWV99188.1"/>
    </source>
</evidence>
<dbReference type="SMART" id="SM00965">
    <property type="entry name" value="STN"/>
    <property type="match status" value="1"/>
</dbReference>
<organism evidence="10 11">
    <name type="scientific">Chitinophaga pinensis</name>
    <dbReference type="NCBI Taxonomy" id="79329"/>
    <lineage>
        <taxon>Bacteria</taxon>
        <taxon>Pseudomonadati</taxon>
        <taxon>Bacteroidota</taxon>
        <taxon>Chitinophagia</taxon>
        <taxon>Chitinophagales</taxon>
        <taxon>Chitinophagaceae</taxon>
        <taxon>Chitinophaga</taxon>
    </lineage>
</organism>
<dbReference type="InterPro" id="IPR011662">
    <property type="entry name" value="Secretin/TonB_short_N"/>
</dbReference>
<keyword evidence="11" id="KW-1185">Reference proteome</keyword>
<evidence type="ECO:0000256" key="1">
    <source>
        <dbReference type="ARBA" id="ARBA00004571"/>
    </source>
</evidence>
<evidence type="ECO:0000256" key="5">
    <source>
        <dbReference type="ARBA" id="ARBA00023136"/>
    </source>
</evidence>
<evidence type="ECO:0000256" key="7">
    <source>
        <dbReference type="PROSITE-ProRule" id="PRU01360"/>
    </source>
</evidence>
<dbReference type="Pfam" id="PF13715">
    <property type="entry name" value="CarbopepD_reg_2"/>
    <property type="match status" value="1"/>
</dbReference>
<dbReference type="EMBL" id="VOHS01000018">
    <property type="protein sequence ID" value="TWV99188.1"/>
    <property type="molecule type" value="Genomic_DNA"/>
</dbReference>
<comment type="caution">
    <text evidence="10">The sequence shown here is derived from an EMBL/GenBank/DDBJ whole genome shotgun (WGS) entry which is preliminary data.</text>
</comment>
<keyword evidence="4 7" id="KW-0812">Transmembrane</keyword>
<evidence type="ECO:0000256" key="4">
    <source>
        <dbReference type="ARBA" id="ARBA00022692"/>
    </source>
</evidence>
<feature type="signal peptide" evidence="8">
    <location>
        <begin position="1"/>
        <end position="27"/>
    </location>
</feature>
<dbReference type="OrthoDB" id="9768177at2"/>
<keyword evidence="5 7" id="KW-0472">Membrane</keyword>
<comment type="similarity">
    <text evidence="7">Belongs to the TonB-dependent receptor family.</text>
</comment>
<proteinExistence type="inferred from homology"/>
<dbReference type="AlphaFoldDB" id="A0A5C6LTT3"/>
<dbReference type="GO" id="GO:0009279">
    <property type="term" value="C:cell outer membrane"/>
    <property type="evidence" value="ECO:0007669"/>
    <property type="project" value="UniProtKB-SubCell"/>
</dbReference>
<dbReference type="Gene3D" id="2.60.40.1120">
    <property type="entry name" value="Carboxypeptidase-like, regulatory domain"/>
    <property type="match status" value="1"/>
</dbReference>
<keyword evidence="8" id="KW-0732">Signal</keyword>
<keyword evidence="2 7" id="KW-0813">Transport</keyword>
<feature type="chain" id="PRO_5022948276" evidence="8">
    <location>
        <begin position="28"/>
        <end position="1080"/>
    </location>
</feature>
<evidence type="ECO:0000256" key="8">
    <source>
        <dbReference type="SAM" id="SignalP"/>
    </source>
</evidence>
<dbReference type="InterPro" id="IPR039426">
    <property type="entry name" value="TonB-dep_rcpt-like"/>
</dbReference>
<evidence type="ECO:0000256" key="6">
    <source>
        <dbReference type="ARBA" id="ARBA00023237"/>
    </source>
</evidence>
<evidence type="ECO:0000256" key="3">
    <source>
        <dbReference type="ARBA" id="ARBA00022452"/>
    </source>
</evidence>
<dbReference type="Gene3D" id="2.40.170.20">
    <property type="entry name" value="TonB-dependent receptor, beta-barrel domain"/>
    <property type="match status" value="1"/>
</dbReference>
<evidence type="ECO:0000259" key="9">
    <source>
        <dbReference type="SMART" id="SM00965"/>
    </source>
</evidence>
<dbReference type="Pfam" id="PF07715">
    <property type="entry name" value="Plug"/>
    <property type="match status" value="1"/>
</dbReference>